<dbReference type="EMBL" id="VICG01000012">
    <property type="protein sequence ID" value="KAA8566472.1"/>
    <property type="molecule type" value="Genomic_DNA"/>
</dbReference>
<accession>A0A5M9JF76</accession>
<name>A0A5M9JF76_MONFR</name>
<gene>
    <name evidence="1" type="ORF">EYC84_009034</name>
</gene>
<reference evidence="1 2" key="1">
    <citation type="submission" date="2019-06" db="EMBL/GenBank/DDBJ databases">
        <title>Genome Sequence of the Brown Rot Fungal Pathogen Monilinia fructicola.</title>
        <authorList>
            <person name="De Miccolis Angelini R.M."/>
            <person name="Landi L."/>
            <person name="Abate D."/>
            <person name="Pollastro S."/>
            <person name="Romanazzi G."/>
            <person name="Faretra F."/>
        </authorList>
    </citation>
    <scope>NUCLEOTIDE SEQUENCE [LARGE SCALE GENOMIC DNA]</scope>
    <source>
        <strain evidence="1 2">Mfrc123</strain>
    </source>
</reference>
<keyword evidence="2" id="KW-1185">Reference proteome</keyword>
<dbReference type="VEuPathDB" id="FungiDB:MFRU_042g00020"/>
<protein>
    <submittedName>
        <fullName evidence="1">Uncharacterized protein</fullName>
    </submittedName>
</protein>
<evidence type="ECO:0000313" key="1">
    <source>
        <dbReference type="EMBL" id="KAA8566472.1"/>
    </source>
</evidence>
<proteinExistence type="predicted"/>
<sequence>MTGAMLILLAASRVPYLRNLLGQDVTNIGSHLQTLIKRWVQIPGDIRSPSIEQSLRMIGEIDVFLHQEVHSKKGD</sequence>
<evidence type="ECO:0000313" key="2">
    <source>
        <dbReference type="Proteomes" id="UP000322873"/>
    </source>
</evidence>
<dbReference type="AlphaFoldDB" id="A0A5M9JF76"/>
<dbReference type="Proteomes" id="UP000322873">
    <property type="component" value="Unassembled WGS sequence"/>
</dbReference>
<comment type="caution">
    <text evidence="1">The sequence shown here is derived from an EMBL/GenBank/DDBJ whole genome shotgun (WGS) entry which is preliminary data.</text>
</comment>
<organism evidence="1 2">
    <name type="scientific">Monilinia fructicola</name>
    <name type="common">Brown rot fungus</name>
    <name type="synonym">Ciboria fructicola</name>
    <dbReference type="NCBI Taxonomy" id="38448"/>
    <lineage>
        <taxon>Eukaryota</taxon>
        <taxon>Fungi</taxon>
        <taxon>Dikarya</taxon>
        <taxon>Ascomycota</taxon>
        <taxon>Pezizomycotina</taxon>
        <taxon>Leotiomycetes</taxon>
        <taxon>Helotiales</taxon>
        <taxon>Sclerotiniaceae</taxon>
        <taxon>Monilinia</taxon>
    </lineage>
</organism>